<gene>
    <name evidence="1" type="ORF">OWV82_006953</name>
</gene>
<keyword evidence="2" id="KW-1185">Reference proteome</keyword>
<dbReference type="EMBL" id="CM051396">
    <property type="protein sequence ID" value="KAJ4723606.1"/>
    <property type="molecule type" value="Genomic_DNA"/>
</dbReference>
<name>A0ACC1YII9_MELAZ</name>
<protein>
    <submittedName>
        <fullName evidence="1">Uncharacterized protein</fullName>
    </submittedName>
</protein>
<sequence>MASSFQDDDDDDDHLGNFPISHRIPAWYVRYTPQESVNAYIRSLEFSERSHQISRESVNAYLRSSAISERSHQRSETTTTSTSSTHQVNIQILDFQSSSEPSASPVHYPRLAETFLAIAAQAALTLLTIGYSNFGNSSSLSHNAKILLHFGVVCEVAGFLCCLFAFAQKPGAAAGRTLTGVGCIATAYGFLAIMGMLLLDNLMLWISGFACLASFPALAAAFLR</sequence>
<proteinExistence type="predicted"/>
<organism evidence="1 2">
    <name type="scientific">Melia azedarach</name>
    <name type="common">Chinaberry tree</name>
    <dbReference type="NCBI Taxonomy" id="155640"/>
    <lineage>
        <taxon>Eukaryota</taxon>
        <taxon>Viridiplantae</taxon>
        <taxon>Streptophyta</taxon>
        <taxon>Embryophyta</taxon>
        <taxon>Tracheophyta</taxon>
        <taxon>Spermatophyta</taxon>
        <taxon>Magnoliopsida</taxon>
        <taxon>eudicotyledons</taxon>
        <taxon>Gunneridae</taxon>
        <taxon>Pentapetalae</taxon>
        <taxon>rosids</taxon>
        <taxon>malvids</taxon>
        <taxon>Sapindales</taxon>
        <taxon>Meliaceae</taxon>
        <taxon>Melia</taxon>
    </lineage>
</organism>
<dbReference type="Proteomes" id="UP001164539">
    <property type="component" value="Chromosome 3"/>
</dbReference>
<reference evidence="1 2" key="1">
    <citation type="journal article" date="2023" name="Science">
        <title>Complex scaffold remodeling in plant triterpene biosynthesis.</title>
        <authorList>
            <person name="De La Pena R."/>
            <person name="Hodgson H."/>
            <person name="Liu J.C."/>
            <person name="Stephenson M.J."/>
            <person name="Martin A.C."/>
            <person name="Owen C."/>
            <person name="Harkess A."/>
            <person name="Leebens-Mack J."/>
            <person name="Jimenez L.E."/>
            <person name="Osbourn A."/>
            <person name="Sattely E.S."/>
        </authorList>
    </citation>
    <scope>NUCLEOTIDE SEQUENCE [LARGE SCALE GENOMIC DNA]</scope>
    <source>
        <strain evidence="2">cv. JPN11</strain>
        <tissue evidence="1">Leaf</tissue>
    </source>
</reference>
<evidence type="ECO:0000313" key="2">
    <source>
        <dbReference type="Proteomes" id="UP001164539"/>
    </source>
</evidence>
<evidence type="ECO:0000313" key="1">
    <source>
        <dbReference type="EMBL" id="KAJ4723606.1"/>
    </source>
</evidence>
<comment type="caution">
    <text evidence="1">The sequence shown here is derived from an EMBL/GenBank/DDBJ whole genome shotgun (WGS) entry which is preliminary data.</text>
</comment>
<accession>A0ACC1YII9</accession>